<dbReference type="PANTHER" id="PTHR33986">
    <property type="entry name" value="OS02G0535700 PROTEIN"/>
    <property type="match status" value="1"/>
</dbReference>
<dbReference type="AlphaFoldDB" id="A0A939HMM2"/>
<proteinExistence type="predicted"/>
<dbReference type="InterPro" id="IPR009367">
    <property type="entry name" value="Elm1-like"/>
</dbReference>
<protein>
    <submittedName>
        <fullName evidence="1">Mitochondrial fission ELM1 family protein</fullName>
    </submittedName>
</protein>
<keyword evidence="2" id="KW-1185">Reference proteome</keyword>
<accession>A0A939HMM2</accession>
<dbReference type="Proteomes" id="UP000664073">
    <property type="component" value="Unassembled WGS sequence"/>
</dbReference>
<evidence type="ECO:0000313" key="1">
    <source>
        <dbReference type="EMBL" id="MBO1326387.1"/>
    </source>
</evidence>
<reference evidence="1" key="1">
    <citation type="submission" date="2021-03" db="EMBL/GenBank/DDBJ databases">
        <title>The complete genome sequence of Acetobacter sp. TBRC 12339.</title>
        <authorList>
            <person name="Charoenyingcharoen P."/>
            <person name="Yukphan P."/>
        </authorList>
    </citation>
    <scope>NUCLEOTIDE SEQUENCE</scope>
    <source>
        <strain evidence="1">TBRC 12339</strain>
    </source>
</reference>
<evidence type="ECO:0000313" key="2">
    <source>
        <dbReference type="Proteomes" id="UP000664073"/>
    </source>
</evidence>
<name>A0A939HMM2_9PROT</name>
<sequence length="349" mass="37677">MTSANYAELETEANPHFGPVADNADGGAVPNAFVVGEDFAGMRSQALGLMERAGWHGVFCPVRPDRVARLALGGPRWLGRSFLRDHDGQDLQHNPVLKACDVVISVGGKGGAMGAALRAMGRPVIQVQNPRQRLSRFDLVVACRHDDISGPNVLLGRTAVHGLTPEILAEARKVWEPRLAHLPRPLTVALVGGSNGRFRFGEVEARRLGQILAQTVRTQGGSLVITPSRRTDPAARQALNDCTRDVGGQVWDGTGENPYIGLIACADNLVVTIDSVSMMSEAVAGHAPVTIFPLPGRSRRISSFVEELELSGRVRVLDDADDRLPPPWETGPLDDTPELVEEIHRRLGF</sequence>
<dbReference type="Pfam" id="PF06258">
    <property type="entry name" value="Mito_fiss_Elm1"/>
    <property type="match status" value="1"/>
</dbReference>
<organism evidence="1 2">
    <name type="scientific">Acetobacter garciniae</name>
    <dbReference type="NCBI Taxonomy" id="2817435"/>
    <lineage>
        <taxon>Bacteria</taxon>
        <taxon>Pseudomonadati</taxon>
        <taxon>Pseudomonadota</taxon>
        <taxon>Alphaproteobacteria</taxon>
        <taxon>Acetobacterales</taxon>
        <taxon>Acetobacteraceae</taxon>
        <taxon>Acetobacter</taxon>
    </lineage>
</organism>
<comment type="caution">
    <text evidence="1">The sequence shown here is derived from an EMBL/GenBank/DDBJ whole genome shotgun (WGS) entry which is preliminary data.</text>
</comment>
<dbReference type="EMBL" id="JAFVMH010000010">
    <property type="protein sequence ID" value="MBO1326387.1"/>
    <property type="molecule type" value="Genomic_DNA"/>
</dbReference>
<dbReference type="PANTHER" id="PTHR33986:SF15">
    <property type="entry name" value="MITOCHONDRIAL FISSION PROTEIN ELM1"/>
    <property type="match status" value="1"/>
</dbReference>
<gene>
    <name evidence="1" type="ORF">J2D77_14640</name>
</gene>